<keyword evidence="1" id="KW-0808">Transferase</keyword>
<feature type="region of interest" description="Disordered" evidence="2">
    <location>
        <begin position="123"/>
        <end position="149"/>
    </location>
</feature>
<dbReference type="Gene3D" id="3.30.565.10">
    <property type="entry name" value="Histidine kinase-like ATPase, C-terminal domain"/>
    <property type="match status" value="1"/>
</dbReference>
<protein>
    <submittedName>
        <fullName evidence="4">ATP-binding protein</fullName>
    </submittedName>
</protein>
<dbReference type="SUPFAM" id="SSF55874">
    <property type="entry name" value="ATPase domain of HSP90 chaperone/DNA topoisomerase II/histidine kinase"/>
    <property type="match status" value="1"/>
</dbReference>
<keyword evidence="4" id="KW-0067">ATP-binding</keyword>
<dbReference type="InterPro" id="IPR003594">
    <property type="entry name" value="HATPase_dom"/>
</dbReference>
<organism evidence="4">
    <name type="scientific">Streptomyces tabacisoli</name>
    <dbReference type="NCBI Taxonomy" id="3156398"/>
    <lineage>
        <taxon>Bacteria</taxon>
        <taxon>Bacillati</taxon>
        <taxon>Actinomycetota</taxon>
        <taxon>Actinomycetes</taxon>
        <taxon>Kitasatosporales</taxon>
        <taxon>Streptomycetaceae</taxon>
        <taxon>Streptomyces</taxon>
    </lineage>
</organism>
<proteinExistence type="predicted"/>
<dbReference type="EMBL" id="CP159534">
    <property type="protein sequence ID" value="XCJ72911.1"/>
    <property type="molecule type" value="Genomic_DNA"/>
</dbReference>
<gene>
    <name evidence="4" type="ORF">ABII15_24410</name>
</gene>
<dbReference type="GO" id="GO:0004674">
    <property type="term" value="F:protein serine/threonine kinase activity"/>
    <property type="evidence" value="ECO:0007669"/>
    <property type="project" value="UniProtKB-KW"/>
</dbReference>
<dbReference type="GO" id="GO:0005524">
    <property type="term" value="F:ATP binding"/>
    <property type="evidence" value="ECO:0007669"/>
    <property type="project" value="UniProtKB-KW"/>
</dbReference>
<name>A0AAU8IYK9_9ACTN</name>
<dbReference type="CDD" id="cd16936">
    <property type="entry name" value="HATPase_RsbW-like"/>
    <property type="match status" value="1"/>
</dbReference>
<dbReference type="KEGG" id="stac:ABII15_24410"/>
<keyword evidence="1" id="KW-0418">Kinase</keyword>
<keyword evidence="4" id="KW-0547">Nucleotide-binding</keyword>
<sequence>MTGPHSPRPTRIDLLATPKAVPELRHRLRGHGFEVQLCVSELVTNVIDHLGEGTPLTVLVRGGGDGRTRVEVTDPDPRALPVLLHAVPDDESGRGLALVGAVAVRWGVRQGVHDKTVWCEVAEDPGDGKSLVPRAAPPHSERHDQRTAP</sequence>
<dbReference type="InterPro" id="IPR050267">
    <property type="entry name" value="Anti-sigma-factor_SerPK"/>
</dbReference>
<accession>A0AAU8IYK9</accession>
<evidence type="ECO:0000256" key="2">
    <source>
        <dbReference type="SAM" id="MobiDB-lite"/>
    </source>
</evidence>
<keyword evidence="1" id="KW-0723">Serine/threonine-protein kinase</keyword>
<dbReference type="InterPro" id="IPR036890">
    <property type="entry name" value="HATPase_C_sf"/>
</dbReference>
<dbReference type="RefSeq" id="WP_353944428.1">
    <property type="nucleotide sequence ID" value="NZ_CP159534.1"/>
</dbReference>
<dbReference type="PANTHER" id="PTHR35526">
    <property type="entry name" value="ANTI-SIGMA-F FACTOR RSBW-RELATED"/>
    <property type="match status" value="1"/>
</dbReference>
<dbReference type="AlphaFoldDB" id="A0AAU8IYK9"/>
<evidence type="ECO:0000313" key="4">
    <source>
        <dbReference type="EMBL" id="XCJ72911.1"/>
    </source>
</evidence>
<dbReference type="Pfam" id="PF13581">
    <property type="entry name" value="HATPase_c_2"/>
    <property type="match status" value="1"/>
</dbReference>
<feature type="compositionally biased region" description="Basic and acidic residues" evidence="2">
    <location>
        <begin position="139"/>
        <end position="149"/>
    </location>
</feature>
<evidence type="ECO:0000259" key="3">
    <source>
        <dbReference type="Pfam" id="PF13581"/>
    </source>
</evidence>
<dbReference type="PANTHER" id="PTHR35526:SF3">
    <property type="entry name" value="ANTI-SIGMA-F FACTOR RSBW"/>
    <property type="match status" value="1"/>
</dbReference>
<reference evidence="4" key="1">
    <citation type="submission" date="2024-06" db="EMBL/GenBank/DDBJ databases">
        <title>Streptomyces sp. strain HUAS MG91 genome sequences.</title>
        <authorList>
            <person name="Mo P."/>
        </authorList>
    </citation>
    <scope>NUCLEOTIDE SEQUENCE</scope>
    <source>
        <strain evidence="4">HUAS MG91</strain>
    </source>
</reference>
<feature type="domain" description="Histidine kinase/HSP90-like ATPase" evidence="3">
    <location>
        <begin position="34"/>
        <end position="111"/>
    </location>
</feature>
<evidence type="ECO:0000256" key="1">
    <source>
        <dbReference type="ARBA" id="ARBA00022527"/>
    </source>
</evidence>